<keyword evidence="1" id="KW-1133">Transmembrane helix</keyword>
<evidence type="ECO:0000313" key="2">
    <source>
        <dbReference type="EMBL" id="KIN99037.1"/>
    </source>
</evidence>
<dbReference type="AlphaFoldDB" id="A0A0C3IQ08"/>
<dbReference type="InParanoid" id="A0A0C3IQ08"/>
<proteinExistence type="predicted"/>
<dbReference type="Proteomes" id="UP000054217">
    <property type="component" value="Unassembled WGS sequence"/>
</dbReference>
<keyword evidence="1" id="KW-0472">Membrane</keyword>
<feature type="transmembrane region" description="Helical" evidence="1">
    <location>
        <begin position="6"/>
        <end position="24"/>
    </location>
</feature>
<dbReference type="HOGENOM" id="CLU_3107402_0_0_1"/>
<evidence type="ECO:0000256" key="1">
    <source>
        <dbReference type="SAM" id="Phobius"/>
    </source>
</evidence>
<reference evidence="3" key="2">
    <citation type="submission" date="2015-01" db="EMBL/GenBank/DDBJ databases">
        <title>Evolutionary Origins and Diversification of the Mycorrhizal Mutualists.</title>
        <authorList>
            <consortium name="DOE Joint Genome Institute"/>
            <consortium name="Mycorrhizal Genomics Consortium"/>
            <person name="Kohler A."/>
            <person name="Kuo A."/>
            <person name="Nagy L.G."/>
            <person name="Floudas D."/>
            <person name="Copeland A."/>
            <person name="Barry K.W."/>
            <person name="Cichocki N."/>
            <person name="Veneault-Fourrey C."/>
            <person name="LaButti K."/>
            <person name="Lindquist E.A."/>
            <person name="Lipzen A."/>
            <person name="Lundell T."/>
            <person name="Morin E."/>
            <person name="Murat C."/>
            <person name="Riley R."/>
            <person name="Ohm R."/>
            <person name="Sun H."/>
            <person name="Tunlid A."/>
            <person name="Henrissat B."/>
            <person name="Grigoriev I.V."/>
            <person name="Hibbett D.S."/>
            <person name="Martin F."/>
        </authorList>
    </citation>
    <scope>NUCLEOTIDE SEQUENCE [LARGE SCALE GENOMIC DNA]</scope>
    <source>
        <strain evidence="3">Marx 270</strain>
    </source>
</reference>
<keyword evidence="3" id="KW-1185">Reference proteome</keyword>
<keyword evidence="1" id="KW-0812">Transmembrane</keyword>
<sequence>MVPDVLLVYLFTFVGLAVKLKLDVLKISRLNIRFNNQPLGSTVPIGSIYNQ</sequence>
<protein>
    <submittedName>
        <fullName evidence="2">Uncharacterized protein</fullName>
    </submittedName>
</protein>
<dbReference type="EMBL" id="KN832009">
    <property type="protein sequence ID" value="KIN99037.1"/>
    <property type="molecule type" value="Genomic_DNA"/>
</dbReference>
<reference evidence="2 3" key="1">
    <citation type="submission" date="2014-04" db="EMBL/GenBank/DDBJ databases">
        <authorList>
            <consortium name="DOE Joint Genome Institute"/>
            <person name="Kuo A."/>
            <person name="Kohler A."/>
            <person name="Costa M.D."/>
            <person name="Nagy L.G."/>
            <person name="Floudas D."/>
            <person name="Copeland A."/>
            <person name="Barry K.W."/>
            <person name="Cichocki N."/>
            <person name="Veneault-Fourrey C."/>
            <person name="LaButti K."/>
            <person name="Lindquist E.A."/>
            <person name="Lipzen A."/>
            <person name="Lundell T."/>
            <person name="Morin E."/>
            <person name="Murat C."/>
            <person name="Sun H."/>
            <person name="Tunlid A."/>
            <person name="Henrissat B."/>
            <person name="Grigoriev I.V."/>
            <person name="Hibbett D.S."/>
            <person name="Martin F."/>
            <person name="Nordberg H.P."/>
            <person name="Cantor M.N."/>
            <person name="Hua S.X."/>
        </authorList>
    </citation>
    <scope>NUCLEOTIDE SEQUENCE [LARGE SCALE GENOMIC DNA]</scope>
    <source>
        <strain evidence="2 3">Marx 270</strain>
    </source>
</reference>
<gene>
    <name evidence="2" type="ORF">M404DRAFT_823092</name>
</gene>
<accession>A0A0C3IQ08</accession>
<organism evidence="2 3">
    <name type="scientific">Pisolithus tinctorius Marx 270</name>
    <dbReference type="NCBI Taxonomy" id="870435"/>
    <lineage>
        <taxon>Eukaryota</taxon>
        <taxon>Fungi</taxon>
        <taxon>Dikarya</taxon>
        <taxon>Basidiomycota</taxon>
        <taxon>Agaricomycotina</taxon>
        <taxon>Agaricomycetes</taxon>
        <taxon>Agaricomycetidae</taxon>
        <taxon>Boletales</taxon>
        <taxon>Sclerodermatineae</taxon>
        <taxon>Pisolithaceae</taxon>
        <taxon>Pisolithus</taxon>
    </lineage>
</organism>
<name>A0A0C3IQ08_PISTI</name>
<evidence type="ECO:0000313" key="3">
    <source>
        <dbReference type="Proteomes" id="UP000054217"/>
    </source>
</evidence>